<dbReference type="STRING" id="85558.T45_01116"/>
<feature type="region of interest" description="Disordered" evidence="1">
    <location>
        <begin position="693"/>
        <end position="735"/>
    </location>
</feature>
<dbReference type="SUPFAM" id="SSF52540">
    <property type="entry name" value="P-loop containing nucleoside triphosphate hydrolases"/>
    <property type="match status" value="1"/>
</dbReference>
<evidence type="ECO:0000313" key="3">
    <source>
        <dbReference type="Proteomes" id="UP000010931"/>
    </source>
</evidence>
<gene>
    <name evidence="2" type="ORF">STRTUCAR8_05366</name>
</gene>
<proteinExistence type="predicted"/>
<name>L7EZN8_STRT8</name>
<feature type="compositionally biased region" description="Basic and acidic residues" evidence="1">
    <location>
        <begin position="716"/>
        <end position="735"/>
    </location>
</feature>
<dbReference type="Gene3D" id="1.10.510.10">
    <property type="entry name" value="Transferase(Phosphotransferase) domain 1"/>
    <property type="match status" value="1"/>
</dbReference>
<feature type="compositionally biased region" description="Basic and acidic residues" evidence="1">
    <location>
        <begin position="40"/>
        <end position="49"/>
    </location>
</feature>
<reference evidence="2 3" key="1">
    <citation type="journal article" date="2011" name="Plasmid">
        <title>Streptomyces turgidiscabies Car8 contains a modular pathogenicity island that shares virulence genes with other actinobacterial plant pathogens.</title>
        <authorList>
            <person name="Huguet-Tapia J.C."/>
            <person name="Badger J.H."/>
            <person name="Loria R."/>
            <person name="Pettis G.S."/>
        </authorList>
    </citation>
    <scope>NUCLEOTIDE SEQUENCE [LARGE SCALE GENOMIC DNA]</scope>
    <source>
        <strain evidence="2 3">Car8</strain>
    </source>
</reference>
<dbReference type="InterPro" id="IPR011009">
    <property type="entry name" value="Kinase-like_dom_sf"/>
</dbReference>
<evidence type="ECO:0008006" key="4">
    <source>
        <dbReference type="Google" id="ProtNLM"/>
    </source>
</evidence>
<dbReference type="GeneID" id="97399564"/>
<accession>L7EZN8</accession>
<feature type="region of interest" description="Disordered" evidence="1">
    <location>
        <begin position="1"/>
        <end position="51"/>
    </location>
</feature>
<sequence length="735" mass="80019">MVTRTAHPGPERPAGPEGPADAKLGFSTPSGRRRVARVRFGPESRRDPRLPPLIRNALLDDRRQGQRCVQVRLSAADATTPAARALLDTEAGTALRLHRLVDGTEFAPLFPRLIGYELDTDEPFLLYDPPRGATAARTHVMSSTDQRVLTRDLMLALCLLDDQGLVPRGISPATVLWDGASLQLWGLEGVADAGRPRTAWGHAPYSSPEQRRGEGHIDSRDAVWSAAQVLYRLVTGRPGNPDGSPADLAEHRVLDETLRDAFAPRATARPSPAQLLDLLAPGTSRRATVHPPPDGTRQDREAFEQALRAKRQAPLAPPSGIGPASGLTESEVLCPYCLETIQLDLSALYVTDSRMQYQPLNLAGVGKLRRQDVMRGAVQKCAADPDFPEHFIPVPYLTYGRPLTVAMVGQSSTGKSHLLTQMIAEITDGGLEPFGLSWQSVNPEQHARFVRERVQPLRNGRVLDHTTGVGLDGFARFVESLLITDAHGQVRPVAFFDLGGEDLVRTDAALRFLLGVDALVFVVDPLLALPVPQLDHARERGGVEVNRDGDLAFATVLDRLPKTGPYLEVAATMVLGKADLLRFQSPVDRWLARGPLTTLDPAVLREESQDVHAFLRRHAGQAWLRPFDAIRRCTLHVASATGGQEDQGRYPAGAAPRRVLEPLLSLLAMHGLIDVPGGPDAFARGESAAWEAVPVEGPAEGELRVPGARGAGGPGRQRDRRREREQERERGGEEK</sequence>
<dbReference type="AlphaFoldDB" id="L7EZN8"/>
<dbReference type="InterPro" id="IPR027417">
    <property type="entry name" value="P-loop_NTPase"/>
</dbReference>
<comment type="caution">
    <text evidence="2">The sequence shown here is derived from an EMBL/GenBank/DDBJ whole genome shotgun (WGS) entry which is preliminary data.</text>
</comment>
<dbReference type="Proteomes" id="UP000010931">
    <property type="component" value="Unassembled WGS sequence"/>
</dbReference>
<dbReference type="EMBL" id="AEJB01000451">
    <property type="protein sequence ID" value="ELP64487.1"/>
    <property type="molecule type" value="Genomic_DNA"/>
</dbReference>
<dbReference type="PATRIC" id="fig|698760.3.peg.6647"/>
<evidence type="ECO:0000313" key="2">
    <source>
        <dbReference type="EMBL" id="ELP64487.1"/>
    </source>
</evidence>
<dbReference type="RefSeq" id="WP_006380499.1">
    <property type="nucleotide sequence ID" value="NZ_AEJB01000451.1"/>
</dbReference>
<organism evidence="2 3">
    <name type="scientific">Streptomyces turgidiscabies (strain Car8)</name>
    <dbReference type="NCBI Taxonomy" id="698760"/>
    <lineage>
        <taxon>Bacteria</taxon>
        <taxon>Bacillati</taxon>
        <taxon>Actinomycetota</taxon>
        <taxon>Actinomycetes</taxon>
        <taxon>Kitasatosporales</taxon>
        <taxon>Streptomycetaceae</taxon>
        <taxon>Streptomyces</taxon>
    </lineage>
</organism>
<protein>
    <recommendedName>
        <fullName evidence="4">Protein kinase domain-containing protein</fullName>
    </recommendedName>
</protein>
<evidence type="ECO:0000256" key="1">
    <source>
        <dbReference type="SAM" id="MobiDB-lite"/>
    </source>
</evidence>
<dbReference type="SUPFAM" id="SSF56112">
    <property type="entry name" value="Protein kinase-like (PK-like)"/>
    <property type="match status" value="1"/>
</dbReference>
<keyword evidence="3" id="KW-1185">Reference proteome</keyword>